<keyword evidence="4 5" id="KW-0472">Membrane</keyword>
<reference evidence="6 7" key="1">
    <citation type="submission" date="2015-11" db="EMBL/GenBank/DDBJ databases">
        <title>Genome sequence of Pyrodictium occultum PL-19, a marine hyperthermophilic archaeon isolated from Volcano, Italy.</title>
        <authorList>
            <person name="Utturkar S."/>
            <person name="Huber H."/>
            <person name="Leptihn S."/>
            <person name="Brown S."/>
            <person name="Stetter K.O."/>
            <person name="Podar M."/>
        </authorList>
    </citation>
    <scope>NUCLEOTIDE SEQUENCE [LARGE SCALE GENOMIC DNA]</scope>
    <source>
        <strain evidence="6 7">PL-19</strain>
    </source>
</reference>
<dbReference type="Pfam" id="PF02535">
    <property type="entry name" value="Zip"/>
    <property type="match status" value="1"/>
</dbReference>
<evidence type="ECO:0000256" key="1">
    <source>
        <dbReference type="ARBA" id="ARBA00004141"/>
    </source>
</evidence>
<keyword evidence="7" id="KW-1185">Reference proteome</keyword>
<evidence type="ECO:0000256" key="4">
    <source>
        <dbReference type="ARBA" id="ARBA00023136"/>
    </source>
</evidence>
<keyword evidence="2 5" id="KW-0812">Transmembrane</keyword>
<evidence type="ECO:0000313" key="6">
    <source>
        <dbReference type="EMBL" id="KSW12728.1"/>
    </source>
</evidence>
<protein>
    <recommendedName>
        <fullName evidence="8">ZIP family metal transporter</fullName>
    </recommendedName>
</protein>
<dbReference type="STRING" id="2309.CF15_04955"/>
<dbReference type="PANTHER" id="PTHR11040">
    <property type="entry name" value="ZINC/IRON TRANSPORTER"/>
    <property type="match status" value="1"/>
</dbReference>
<dbReference type="GO" id="GO:0005385">
    <property type="term" value="F:zinc ion transmembrane transporter activity"/>
    <property type="evidence" value="ECO:0007669"/>
    <property type="project" value="TreeGrafter"/>
</dbReference>
<dbReference type="InterPro" id="IPR003689">
    <property type="entry name" value="ZIP"/>
</dbReference>
<accession>A0A0V8RXJ2</accession>
<dbReference type="AlphaFoldDB" id="A0A0V8RXJ2"/>
<gene>
    <name evidence="6" type="ORF">CF15_04955</name>
</gene>
<feature type="transmembrane region" description="Helical" evidence="5">
    <location>
        <begin position="101"/>
        <end position="126"/>
    </location>
</feature>
<keyword evidence="3 5" id="KW-1133">Transmembrane helix</keyword>
<dbReference type="GO" id="GO:0016020">
    <property type="term" value="C:membrane"/>
    <property type="evidence" value="ECO:0007669"/>
    <property type="project" value="UniProtKB-SubCell"/>
</dbReference>
<feature type="transmembrane region" description="Helical" evidence="5">
    <location>
        <begin position="63"/>
        <end position="81"/>
    </location>
</feature>
<evidence type="ECO:0000313" key="7">
    <source>
        <dbReference type="Proteomes" id="UP000053352"/>
    </source>
</evidence>
<feature type="transmembrane region" description="Helical" evidence="5">
    <location>
        <begin position="32"/>
        <end position="51"/>
    </location>
</feature>
<comment type="subcellular location">
    <subcellularLocation>
        <location evidence="1">Membrane</location>
        <topology evidence="1">Multi-pass membrane protein</topology>
    </subcellularLocation>
</comment>
<dbReference type="EMBL" id="LNTB01000001">
    <property type="protein sequence ID" value="KSW12728.1"/>
    <property type="molecule type" value="Genomic_DNA"/>
</dbReference>
<name>A0A0V8RXJ2_PYROC</name>
<sequence>MGLVAAAFTSIGGVLALPLSRRGLNPRDLDVGLGFSSGVMTVASFTSLLIPAIDLAGSPWRPLLGFAAGAIAVAVLNRVLPHEHALIGRYEGPEWGRKLRAAWLVALAILIHNLPEGMAIGAASAYSIAKGVATGLAIALQDVPEGLAVAMPILAASGKRLTALGVSVLSGLSETAMAVPTSMLGSLAANHLPELLGFGAGAMMYVVSHEAIPESHRSGHEDLATLGFFLGFAVMLLLDTLLQGASPAPRGPGEI</sequence>
<dbReference type="Proteomes" id="UP000053352">
    <property type="component" value="Unassembled WGS sequence"/>
</dbReference>
<dbReference type="PANTHER" id="PTHR11040:SF70">
    <property type="entry name" value="OS05G0316100 PROTEIN"/>
    <property type="match status" value="1"/>
</dbReference>
<organism evidence="6 7">
    <name type="scientific">Pyrodictium occultum</name>
    <dbReference type="NCBI Taxonomy" id="2309"/>
    <lineage>
        <taxon>Archaea</taxon>
        <taxon>Thermoproteota</taxon>
        <taxon>Thermoprotei</taxon>
        <taxon>Desulfurococcales</taxon>
        <taxon>Pyrodictiaceae</taxon>
        <taxon>Pyrodictium</taxon>
    </lineage>
</organism>
<evidence type="ECO:0008006" key="8">
    <source>
        <dbReference type="Google" id="ProtNLM"/>
    </source>
</evidence>
<proteinExistence type="predicted"/>
<evidence type="ECO:0000256" key="3">
    <source>
        <dbReference type="ARBA" id="ARBA00022989"/>
    </source>
</evidence>
<evidence type="ECO:0000256" key="2">
    <source>
        <dbReference type="ARBA" id="ARBA00022692"/>
    </source>
</evidence>
<comment type="caution">
    <text evidence="6">The sequence shown here is derived from an EMBL/GenBank/DDBJ whole genome shotgun (WGS) entry which is preliminary data.</text>
</comment>
<evidence type="ECO:0000256" key="5">
    <source>
        <dbReference type="SAM" id="Phobius"/>
    </source>
</evidence>